<protein>
    <submittedName>
        <fullName evidence="1">Uncharacterized protein</fullName>
    </submittedName>
</protein>
<dbReference type="Proteomes" id="UP000014155">
    <property type="component" value="Unassembled WGS sequence"/>
</dbReference>
<proteinExistence type="predicted"/>
<dbReference type="PATRIC" id="fig|1195236.3.peg.339"/>
<dbReference type="Gene3D" id="1.20.120.450">
    <property type="entry name" value="dinb family like domain"/>
    <property type="match status" value="1"/>
</dbReference>
<comment type="caution">
    <text evidence="1">The sequence shown here is derived from an EMBL/GenBank/DDBJ whole genome shotgun (WGS) entry which is preliminary data.</text>
</comment>
<organism evidence="1 2">
    <name type="scientific">Ruminiclostridium cellobioparum subsp. termitidis CT1112</name>
    <dbReference type="NCBI Taxonomy" id="1195236"/>
    <lineage>
        <taxon>Bacteria</taxon>
        <taxon>Bacillati</taxon>
        <taxon>Bacillota</taxon>
        <taxon>Clostridia</taxon>
        <taxon>Eubacteriales</taxon>
        <taxon>Oscillospiraceae</taxon>
        <taxon>Ruminiclostridium</taxon>
    </lineage>
</organism>
<dbReference type="STRING" id="1195236.CTER_5538"/>
<evidence type="ECO:0000313" key="2">
    <source>
        <dbReference type="Proteomes" id="UP000014155"/>
    </source>
</evidence>
<accession>S0FPV8</accession>
<dbReference type="RefSeq" id="WP_004623186.1">
    <property type="nucleotide sequence ID" value="NZ_AORV01000010.1"/>
</dbReference>
<sequence length="226" mass="26067">MESITRDWNPKQARLKEMILKQDKFREAMDLALDMHSFVHTSEMSGKAAPTYEDELWKGLDLGVFGSQYKNKGSTIAWNLWHLTRIEDLTANILIAESSQVLSYGAWLDKMKVSVTDTGNAMSDSEIAEFSVQIDMLELRNYRMAVGRKTREILMNLVPKDMKRKVRHESIRRIWEEGGVTGSDQSRWLLDFWGKKTVAGIILMPITRHQVVHINDSLKLKSKIRV</sequence>
<name>S0FPV8_RUMCE</name>
<evidence type="ECO:0000313" key="1">
    <source>
        <dbReference type="EMBL" id="EMS73887.1"/>
    </source>
</evidence>
<dbReference type="InterPro" id="IPR034660">
    <property type="entry name" value="DinB/YfiT-like"/>
</dbReference>
<gene>
    <name evidence="1" type="ORF">CTER_5538</name>
</gene>
<dbReference type="eggNOG" id="ENOG502ZC3V">
    <property type="taxonomic scope" value="Bacteria"/>
</dbReference>
<reference evidence="1 2" key="1">
    <citation type="journal article" date="2013" name="Genome Announc.">
        <title>Draft Genome Sequence of the Cellulolytic, Mesophilic, Anaerobic Bacterium Clostridium termitidis Strain CT1112 (DSM 5398).</title>
        <authorList>
            <person name="Lal S."/>
            <person name="Ramachandran U."/>
            <person name="Zhang X."/>
            <person name="Munir R."/>
            <person name="Sparling R."/>
            <person name="Levin D.B."/>
        </authorList>
    </citation>
    <scope>NUCLEOTIDE SEQUENCE [LARGE SCALE GENOMIC DNA]</scope>
    <source>
        <strain evidence="1 2">CT1112</strain>
    </source>
</reference>
<keyword evidence="2" id="KW-1185">Reference proteome</keyword>
<dbReference type="AlphaFoldDB" id="S0FPV8"/>
<dbReference type="EMBL" id="AORV01000010">
    <property type="protein sequence ID" value="EMS73887.1"/>
    <property type="molecule type" value="Genomic_DNA"/>
</dbReference>